<gene>
    <name evidence="1" type="ORF">HMPREF9623_01527</name>
</gene>
<protein>
    <recommendedName>
        <fullName evidence="3">HEAT repeat domain-containing protein</fullName>
    </recommendedName>
</protein>
<evidence type="ECO:0000313" key="1">
    <source>
        <dbReference type="EMBL" id="EHO16206.1"/>
    </source>
</evidence>
<dbReference type="SUPFAM" id="SSF48371">
    <property type="entry name" value="ARM repeat"/>
    <property type="match status" value="1"/>
</dbReference>
<dbReference type="EMBL" id="AGEL01000010">
    <property type="protein sequence ID" value="EHO16206.1"/>
    <property type="molecule type" value="Genomic_DNA"/>
</dbReference>
<keyword evidence="2" id="KW-1185">Reference proteome</keyword>
<accession>A0AA36Y470</accession>
<dbReference type="Pfam" id="PF13646">
    <property type="entry name" value="HEAT_2"/>
    <property type="match status" value="1"/>
</dbReference>
<comment type="caution">
    <text evidence="1">The sequence shown here is derived from an EMBL/GenBank/DDBJ whole genome shotgun (WGS) entry which is preliminary data.</text>
</comment>
<organism evidence="1 2">
    <name type="scientific">Stomatobaculum longum</name>
    <dbReference type="NCBI Taxonomy" id="796942"/>
    <lineage>
        <taxon>Bacteria</taxon>
        <taxon>Bacillati</taxon>
        <taxon>Bacillota</taxon>
        <taxon>Clostridia</taxon>
        <taxon>Lachnospirales</taxon>
        <taxon>Lachnospiraceae</taxon>
        <taxon>Stomatobaculum</taxon>
    </lineage>
</organism>
<reference evidence="1 2" key="1">
    <citation type="submission" date="2011-10" db="EMBL/GenBank/DDBJ databases">
        <title>The Genome Sequence of Lachnospiraceae bacterium ACC2.</title>
        <authorList>
            <consortium name="The Broad Institute Genome Sequencing Platform"/>
            <person name="Earl A."/>
            <person name="Ward D."/>
            <person name="Feldgarden M."/>
            <person name="Gevers D."/>
            <person name="Sizova M."/>
            <person name="Hazen A."/>
            <person name="Epstein S."/>
            <person name="Young S.K."/>
            <person name="Zeng Q."/>
            <person name="Gargeya S."/>
            <person name="Fitzgerald M."/>
            <person name="Haas B."/>
            <person name="Abouelleil A."/>
            <person name="Alvarado L."/>
            <person name="Arachchi H.M."/>
            <person name="Berlin A."/>
            <person name="Brown A."/>
            <person name="Chapman S.B."/>
            <person name="Chen Z."/>
            <person name="Dunbar C."/>
            <person name="Freedman E."/>
            <person name="Gearin G."/>
            <person name="Goldberg J."/>
            <person name="Griggs A."/>
            <person name="Gujja S."/>
            <person name="Heiman D."/>
            <person name="Howarth C."/>
            <person name="Larson L."/>
            <person name="Lui A."/>
            <person name="MacDonald P.J.P."/>
            <person name="Montmayeur A."/>
            <person name="Murphy C."/>
            <person name="Neiman D."/>
            <person name="Pearson M."/>
            <person name="Priest M."/>
            <person name="Roberts A."/>
            <person name="Saif S."/>
            <person name="Shea T."/>
            <person name="Shenoy N."/>
            <person name="Sisk P."/>
            <person name="Stolte C."/>
            <person name="Sykes S."/>
            <person name="Wortman J."/>
            <person name="Nusbaum C."/>
            <person name="Birren B."/>
        </authorList>
    </citation>
    <scope>NUCLEOTIDE SEQUENCE [LARGE SCALE GENOMIC DNA]</scope>
    <source>
        <strain evidence="1 2">ACC2</strain>
    </source>
</reference>
<dbReference type="InterPro" id="IPR016024">
    <property type="entry name" value="ARM-type_fold"/>
</dbReference>
<evidence type="ECO:0008006" key="3">
    <source>
        <dbReference type="Google" id="ProtNLM"/>
    </source>
</evidence>
<sequence length="141" mass="15183">MLSKELTTLLLAGPEAKEDALRRKRIIALGWVGSAAEIDVLIDFLRGDPDALCRAWAAASLMQLSFHAVAAETVREKTKTVFAEAIRKESDLRAAGIMLEAAQTLFGKKWISAAAAEAAEPKAILKAGKSALRFLTRCSAE</sequence>
<name>A0AA36Y470_9FIRM</name>
<evidence type="ECO:0000313" key="2">
    <source>
        <dbReference type="Proteomes" id="UP000018466"/>
    </source>
</evidence>
<dbReference type="AlphaFoldDB" id="A0AA36Y470"/>
<dbReference type="Proteomes" id="UP000018466">
    <property type="component" value="Unassembled WGS sequence"/>
</dbReference>
<proteinExistence type="predicted"/>